<accession>A0A1F8CQY8</accession>
<dbReference type="STRING" id="1802538.A2382_04115"/>
<evidence type="ECO:0000313" key="3">
    <source>
        <dbReference type="Proteomes" id="UP000178999"/>
    </source>
</evidence>
<protein>
    <recommendedName>
        <fullName evidence="1">Phosphodiester glycosidase domain-containing protein</fullName>
    </recommendedName>
</protein>
<evidence type="ECO:0000259" key="1">
    <source>
        <dbReference type="Pfam" id="PF09992"/>
    </source>
</evidence>
<feature type="domain" description="Phosphodiester glycosidase" evidence="1">
    <location>
        <begin position="93"/>
        <end position="243"/>
    </location>
</feature>
<comment type="caution">
    <text evidence="2">The sequence shown here is derived from an EMBL/GenBank/DDBJ whole genome shotgun (WGS) entry which is preliminary data.</text>
</comment>
<gene>
    <name evidence="2" type="ORF">A2382_04115</name>
</gene>
<sequence>MTKKHLIITVLVISASIYISSVYNHSKNSKNKSIKIQDNKTNVLSSNISTTNSITYNGSTFTLNIYKVSDLDNLYLYNNLTNSKTSTNLTQINNCKFLINAGFYSTKEEPIGLFITEGETLSIFNTNALLNGIFTINSLATPRISKALPTDDIRLALQTGPILIENTSLQTIKLNNDKKARRMILAITGSNELYFMAIYTRESVFNGPFLTDIPLIIEKLNSELNLSIADAINLDGGSASAFISDSIKLTELSPIGSYFCEK</sequence>
<dbReference type="InterPro" id="IPR018711">
    <property type="entry name" value="NAGPA"/>
</dbReference>
<dbReference type="Proteomes" id="UP000178999">
    <property type="component" value="Unassembled WGS sequence"/>
</dbReference>
<organism evidence="2 3">
    <name type="scientific">Candidatus Woesebacteria bacterium RIFOXYB1_FULL_38_16</name>
    <dbReference type="NCBI Taxonomy" id="1802538"/>
    <lineage>
        <taxon>Bacteria</taxon>
        <taxon>Candidatus Woeseibacteriota</taxon>
    </lineage>
</organism>
<dbReference type="Pfam" id="PF09992">
    <property type="entry name" value="NAGPA"/>
    <property type="match status" value="1"/>
</dbReference>
<proteinExistence type="predicted"/>
<reference evidence="2 3" key="1">
    <citation type="journal article" date="2016" name="Nat. Commun.">
        <title>Thousands of microbial genomes shed light on interconnected biogeochemical processes in an aquifer system.</title>
        <authorList>
            <person name="Anantharaman K."/>
            <person name="Brown C.T."/>
            <person name="Hug L.A."/>
            <person name="Sharon I."/>
            <person name="Castelle C.J."/>
            <person name="Probst A.J."/>
            <person name="Thomas B.C."/>
            <person name="Singh A."/>
            <person name="Wilkins M.J."/>
            <person name="Karaoz U."/>
            <person name="Brodie E.L."/>
            <person name="Williams K.H."/>
            <person name="Hubbard S.S."/>
            <person name="Banfield J.F."/>
        </authorList>
    </citation>
    <scope>NUCLEOTIDE SEQUENCE [LARGE SCALE GENOMIC DNA]</scope>
</reference>
<dbReference type="AlphaFoldDB" id="A0A1F8CQY8"/>
<name>A0A1F8CQY8_9BACT</name>
<dbReference type="EMBL" id="MGHY01000030">
    <property type="protein sequence ID" value="OGM78724.1"/>
    <property type="molecule type" value="Genomic_DNA"/>
</dbReference>
<evidence type="ECO:0000313" key="2">
    <source>
        <dbReference type="EMBL" id="OGM78724.1"/>
    </source>
</evidence>